<gene>
    <name evidence="1" type="ORF">TNCT_84051</name>
</gene>
<dbReference type="PANTHER" id="PTHR45913:SF19">
    <property type="entry name" value="LOW QUALITY PROTEIN: ZINC FINGER BED DOMAIN-CONTAINING PROTEIN 5-LIKE"/>
    <property type="match status" value="1"/>
</dbReference>
<name>A0A8X6HG58_TRICU</name>
<organism evidence="1 2">
    <name type="scientific">Trichonephila clavata</name>
    <name type="common">Joro spider</name>
    <name type="synonym">Nephila clavata</name>
    <dbReference type="NCBI Taxonomy" id="2740835"/>
    <lineage>
        <taxon>Eukaryota</taxon>
        <taxon>Metazoa</taxon>
        <taxon>Ecdysozoa</taxon>
        <taxon>Arthropoda</taxon>
        <taxon>Chelicerata</taxon>
        <taxon>Arachnida</taxon>
        <taxon>Araneae</taxon>
        <taxon>Araneomorphae</taxon>
        <taxon>Entelegynae</taxon>
        <taxon>Araneoidea</taxon>
        <taxon>Nephilidae</taxon>
        <taxon>Trichonephila</taxon>
    </lineage>
</organism>
<dbReference type="Proteomes" id="UP000887116">
    <property type="component" value="Unassembled WGS sequence"/>
</dbReference>
<comment type="caution">
    <text evidence="1">The sequence shown here is derived from an EMBL/GenBank/DDBJ whole genome shotgun (WGS) entry which is preliminary data.</text>
</comment>
<dbReference type="AlphaFoldDB" id="A0A8X6HG58"/>
<dbReference type="OrthoDB" id="6423979at2759"/>
<dbReference type="EMBL" id="BMAO01035264">
    <property type="protein sequence ID" value="GFR02434.1"/>
    <property type="molecule type" value="Genomic_DNA"/>
</dbReference>
<proteinExistence type="predicted"/>
<dbReference type="PANTHER" id="PTHR45913">
    <property type="entry name" value="EPM2A-INTERACTING PROTEIN 1"/>
    <property type="match status" value="1"/>
</dbReference>
<accession>A0A8X6HG58</accession>
<protein>
    <submittedName>
        <fullName evidence="1">Uncharacterized protein</fullName>
    </submittedName>
</protein>
<evidence type="ECO:0000313" key="1">
    <source>
        <dbReference type="EMBL" id="GFR02434.1"/>
    </source>
</evidence>
<evidence type="ECO:0000313" key="2">
    <source>
        <dbReference type="Proteomes" id="UP000887116"/>
    </source>
</evidence>
<keyword evidence="2" id="KW-1185">Reference proteome</keyword>
<sequence length="113" mass="13217">MGSSHTRLLFHTGVHWLSRGKILNQLFELGLELQHFLNDRFELRIFLHDWKWLCKLKYSAGIFYVENCLNLLLQGKEISLFHIHEKKNAAIAKLNLWQKRVGNGDVDSFPSPS</sequence>
<reference evidence="1" key="1">
    <citation type="submission" date="2020-07" db="EMBL/GenBank/DDBJ databases">
        <title>Multicomponent nature underlies the extraordinary mechanical properties of spider dragline silk.</title>
        <authorList>
            <person name="Kono N."/>
            <person name="Nakamura H."/>
            <person name="Mori M."/>
            <person name="Yoshida Y."/>
            <person name="Ohtoshi R."/>
            <person name="Malay A.D."/>
            <person name="Moran D.A.P."/>
            <person name="Tomita M."/>
            <person name="Numata K."/>
            <person name="Arakawa K."/>
        </authorList>
    </citation>
    <scope>NUCLEOTIDE SEQUENCE</scope>
</reference>